<evidence type="ECO:0000256" key="1">
    <source>
        <dbReference type="ARBA" id="ARBA00004240"/>
    </source>
</evidence>
<dbReference type="InterPro" id="IPR036400">
    <property type="entry name" value="Cyt_B5-like_heme/steroid_sf"/>
</dbReference>
<dbReference type="Proteomes" id="UP000310689">
    <property type="component" value="Unassembled WGS sequence"/>
</dbReference>
<keyword evidence="3" id="KW-0479">Metal-binding</keyword>
<dbReference type="GO" id="GO:0046872">
    <property type="term" value="F:metal ion binding"/>
    <property type="evidence" value="ECO:0007669"/>
    <property type="project" value="UniProtKB-KW"/>
</dbReference>
<name>A0A4T0I4J7_WALIC</name>
<evidence type="ECO:0000256" key="4">
    <source>
        <dbReference type="ARBA" id="ARBA00022824"/>
    </source>
</evidence>
<dbReference type="GO" id="GO:0016020">
    <property type="term" value="C:membrane"/>
    <property type="evidence" value="ECO:0007669"/>
    <property type="project" value="TreeGrafter"/>
</dbReference>
<evidence type="ECO:0000313" key="6">
    <source>
        <dbReference type="EMBL" id="TIB24120.1"/>
    </source>
</evidence>
<evidence type="ECO:0000256" key="5">
    <source>
        <dbReference type="ARBA" id="ARBA00023004"/>
    </source>
</evidence>
<dbReference type="GO" id="GO:0005783">
    <property type="term" value="C:endoplasmic reticulum"/>
    <property type="evidence" value="ECO:0007669"/>
    <property type="project" value="UniProtKB-SubCell"/>
</dbReference>
<dbReference type="PANTHER" id="PTHR10281">
    <property type="entry name" value="MEMBRANE-ASSOCIATED PROGESTERONE RECEPTOR COMPONENT-RELATED"/>
    <property type="match status" value="1"/>
</dbReference>
<dbReference type="EMBL" id="SPOI01000680">
    <property type="protein sequence ID" value="TIB24120.1"/>
    <property type="molecule type" value="Genomic_DNA"/>
</dbReference>
<dbReference type="InterPro" id="IPR050577">
    <property type="entry name" value="MAPR/NEUFC/NENF-like"/>
</dbReference>
<comment type="subcellular location">
    <subcellularLocation>
        <location evidence="1">Endoplasmic reticulum</location>
    </subcellularLocation>
</comment>
<organism evidence="6 7">
    <name type="scientific">Wallemia ichthyophaga</name>
    <dbReference type="NCBI Taxonomy" id="245174"/>
    <lineage>
        <taxon>Eukaryota</taxon>
        <taxon>Fungi</taxon>
        <taxon>Dikarya</taxon>
        <taxon>Basidiomycota</taxon>
        <taxon>Wallemiomycotina</taxon>
        <taxon>Wallemiomycetes</taxon>
        <taxon>Wallemiales</taxon>
        <taxon>Wallemiaceae</taxon>
        <taxon>Wallemia</taxon>
    </lineage>
</organism>
<accession>A0A4T0I4J7</accession>
<dbReference type="SUPFAM" id="SSF55856">
    <property type="entry name" value="Cytochrome b5-like heme/steroid binding domain"/>
    <property type="match status" value="1"/>
</dbReference>
<dbReference type="PANTHER" id="PTHR10281:SF72">
    <property type="entry name" value="NEUDESIN"/>
    <property type="match status" value="1"/>
</dbReference>
<evidence type="ECO:0000256" key="2">
    <source>
        <dbReference type="ARBA" id="ARBA00022617"/>
    </source>
</evidence>
<evidence type="ECO:0000313" key="7">
    <source>
        <dbReference type="Proteomes" id="UP000310689"/>
    </source>
</evidence>
<keyword evidence="2" id="KW-0349">Heme</keyword>
<keyword evidence="5" id="KW-0408">Iron</keyword>
<sequence>MLVDAPRKTSTLYRKYGPRELYEYNGTHPHKPILIAIGGIVFDVSKGASFYGPGWWFEWAWSIW</sequence>
<keyword evidence="4" id="KW-0256">Endoplasmic reticulum</keyword>
<gene>
    <name evidence="6" type="ORF">E3P86_04191</name>
</gene>
<dbReference type="Gene3D" id="3.10.120.10">
    <property type="entry name" value="Cytochrome b5-like heme/steroid binding domain"/>
    <property type="match status" value="1"/>
</dbReference>
<reference evidence="6 7" key="1">
    <citation type="submission" date="2019-03" db="EMBL/GenBank/DDBJ databases">
        <title>Sequencing 23 genomes of Wallemia ichthyophaga.</title>
        <authorList>
            <person name="Gostincar C."/>
        </authorList>
    </citation>
    <scope>NUCLEOTIDE SEQUENCE [LARGE SCALE GENOMIC DNA]</scope>
    <source>
        <strain evidence="6 7">EXF-6200</strain>
    </source>
</reference>
<comment type="caution">
    <text evidence="6">The sequence shown here is derived from an EMBL/GenBank/DDBJ whole genome shotgun (WGS) entry which is preliminary data.</text>
</comment>
<proteinExistence type="predicted"/>
<protein>
    <submittedName>
        <fullName evidence="6">Uncharacterized protein</fullName>
    </submittedName>
</protein>
<evidence type="ECO:0000256" key="3">
    <source>
        <dbReference type="ARBA" id="ARBA00022723"/>
    </source>
</evidence>
<dbReference type="AlphaFoldDB" id="A0A4T0I4J7"/>